<dbReference type="RefSeq" id="WP_073253098.1">
    <property type="nucleotide sequence ID" value="NZ_FQZQ01000013.1"/>
</dbReference>
<dbReference type="InterPro" id="IPR029063">
    <property type="entry name" value="SAM-dependent_MTases_sf"/>
</dbReference>
<dbReference type="Gene3D" id="3.40.50.150">
    <property type="entry name" value="Vaccinia Virus protein VP39"/>
    <property type="match status" value="1"/>
</dbReference>
<protein>
    <recommendedName>
        <fullName evidence="3">Methyltransferase domain-containing protein</fullName>
    </recommendedName>
</protein>
<dbReference type="AlphaFoldDB" id="A0A1M6MBH7"/>
<dbReference type="SUPFAM" id="SSF53335">
    <property type="entry name" value="S-adenosyl-L-methionine-dependent methyltransferases"/>
    <property type="match status" value="1"/>
</dbReference>
<evidence type="ECO:0000313" key="1">
    <source>
        <dbReference type="EMBL" id="SHJ80816.1"/>
    </source>
</evidence>
<organism evidence="1 2">
    <name type="scientific">Shimia gijangensis</name>
    <dbReference type="NCBI Taxonomy" id="1470563"/>
    <lineage>
        <taxon>Bacteria</taxon>
        <taxon>Pseudomonadati</taxon>
        <taxon>Pseudomonadota</taxon>
        <taxon>Alphaproteobacteria</taxon>
        <taxon>Rhodobacterales</taxon>
        <taxon>Roseobacteraceae</taxon>
    </lineage>
</organism>
<dbReference type="Proteomes" id="UP000183982">
    <property type="component" value="Unassembled WGS sequence"/>
</dbReference>
<dbReference type="STRING" id="1470563.SAMN05444000_11395"/>
<accession>A0A1M6MBH7</accession>
<keyword evidence="2" id="KW-1185">Reference proteome</keyword>
<evidence type="ECO:0008006" key="3">
    <source>
        <dbReference type="Google" id="ProtNLM"/>
    </source>
</evidence>
<name>A0A1M6MBH7_9RHOB</name>
<proteinExistence type="predicted"/>
<gene>
    <name evidence="1" type="ORF">SAMN05444000_11395</name>
</gene>
<dbReference type="OrthoDB" id="7873666at2"/>
<sequence length="295" mass="33109">MPPESSKQSFAGKGWLKIDAKGLGQAAMVPTMLNQEEQSYYLWLMRDWAQGQGAVVDLGSFAGGSAACLAEGIRLAGRNQIVHGYDKYEVLDFSKFQKRWTSYMSQPPASQSGLTPRPLPNHSGEDLRPVVEFLLEPWGANIALHKGLIEDMAWDGGDIEVLIMDASKTAETMDRMSTTFFPYLIPGQSVVVQQDLLHWQQPWIAAQMALLSEHFEPVAYIPRHSVSFLCKKPVTHDQMRTLAVDDMSDKDMIQALRDLKQALKGFPVDKFMRELVAAIKANPQKRKAFEFTNHP</sequence>
<evidence type="ECO:0000313" key="2">
    <source>
        <dbReference type="Proteomes" id="UP000183982"/>
    </source>
</evidence>
<dbReference type="EMBL" id="FQZQ01000013">
    <property type="protein sequence ID" value="SHJ80816.1"/>
    <property type="molecule type" value="Genomic_DNA"/>
</dbReference>
<reference evidence="2" key="1">
    <citation type="submission" date="2016-11" db="EMBL/GenBank/DDBJ databases">
        <authorList>
            <person name="Varghese N."/>
            <person name="Submissions S."/>
        </authorList>
    </citation>
    <scope>NUCLEOTIDE SEQUENCE [LARGE SCALE GENOMIC DNA]</scope>
    <source>
        <strain evidence="2">DSM 100564</strain>
    </source>
</reference>